<comment type="caution">
    <text evidence="7">The sequence shown here is derived from an EMBL/GenBank/DDBJ whole genome shotgun (WGS) entry which is preliminary data.</text>
</comment>
<accession>A0A2W7REP4</accession>
<reference evidence="8 10" key="2">
    <citation type="submission" date="2019-08" db="EMBL/GenBank/DDBJ databases">
        <title>Genome of Algoriphagus ratkowskyi IC026.</title>
        <authorList>
            <person name="Bowman J.P."/>
        </authorList>
    </citation>
    <scope>NUCLEOTIDE SEQUENCE [LARGE SCALE GENOMIC DNA]</scope>
    <source>
        <strain evidence="8 10">IC026</strain>
    </source>
</reference>
<reference evidence="7 9" key="1">
    <citation type="submission" date="2018-06" db="EMBL/GenBank/DDBJ databases">
        <title>Genomic Encyclopedia of Archaeal and Bacterial Type Strains, Phase II (KMG-II): from individual species to whole genera.</title>
        <authorList>
            <person name="Goeker M."/>
        </authorList>
    </citation>
    <scope>NUCLEOTIDE SEQUENCE [LARGE SCALE GENOMIC DNA]</scope>
    <source>
        <strain evidence="7 9">DSM 22686</strain>
    </source>
</reference>
<dbReference type="InterPro" id="IPR007652">
    <property type="entry name" value="A1-4-GlycosylTfrase_dom"/>
</dbReference>
<dbReference type="PANTHER" id="PTHR12042:SF21">
    <property type="entry name" value="ALPHA1,4-GALACTOSYLTRANSFERASE 1-RELATED"/>
    <property type="match status" value="1"/>
</dbReference>
<protein>
    <submittedName>
        <fullName evidence="7">Alpha 1,4-glycosyltransferase</fullName>
    </submittedName>
</protein>
<dbReference type="InterPro" id="IPR007577">
    <property type="entry name" value="GlycoTrfase_DXD_sugar-bd_CS"/>
</dbReference>
<dbReference type="RefSeq" id="WP_086501276.1">
    <property type="nucleotide sequence ID" value="NZ_MSSV01000007.1"/>
</dbReference>
<dbReference type="Pfam" id="PF04488">
    <property type="entry name" value="Gly_transf_sug"/>
    <property type="match status" value="1"/>
</dbReference>
<comment type="subcellular location">
    <subcellularLocation>
        <location evidence="1">Golgi apparatus membrane</location>
        <topology evidence="1">Single-pass type II membrane protein</topology>
    </subcellularLocation>
</comment>
<evidence type="ECO:0000259" key="6">
    <source>
        <dbReference type="Pfam" id="PF04572"/>
    </source>
</evidence>
<evidence type="ECO:0000313" key="10">
    <source>
        <dbReference type="Proteomes" id="UP000321927"/>
    </source>
</evidence>
<keyword evidence="10" id="KW-1185">Reference proteome</keyword>
<dbReference type="Pfam" id="PF04572">
    <property type="entry name" value="Gb3_synth"/>
    <property type="match status" value="1"/>
</dbReference>
<dbReference type="EMBL" id="VORV01000007">
    <property type="protein sequence ID" value="TXD77354.1"/>
    <property type="molecule type" value="Genomic_DNA"/>
</dbReference>
<name>A0A2W7REP4_9BACT</name>
<keyword evidence="2" id="KW-0328">Glycosyltransferase</keyword>
<keyword evidence="3 7" id="KW-0808">Transferase</keyword>
<evidence type="ECO:0000313" key="8">
    <source>
        <dbReference type="EMBL" id="TXD77354.1"/>
    </source>
</evidence>
<dbReference type="Proteomes" id="UP000321927">
    <property type="component" value="Unassembled WGS sequence"/>
</dbReference>
<dbReference type="AlphaFoldDB" id="A0A2W7REP4"/>
<dbReference type="SUPFAM" id="SSF53448">
    <property type="entry name" value="Nucleotide-diphospho-sugar transferases"/>
    <property type="match status" value="1"/>
</dbReference>
<evidence type="ECO:0000256" key="5">
    <source>
        <dbReference type="ARBA" id="ARBA00023136"/>
    </source>
</evidence>
<evidence type="ECO:0000256" key="2">
    <source>
        <dbReference type="ARBA" id="ARBA00022676"/>
    </source>
</evidence>
<dbReference type="InterPro" id="IPR051981">
    <property type="entry name" value="Glycosyltransf_32"/>
</dbReference>
<dbReference type="GO" id="GO:0016020">
    <property type="term" value="C:membrane"/>
    <property type="evidence" value="ECO:0007669"/>
    <property type="project" value="GOC"/>
</dbReference>
<dbReference type="Proteomes" id="UP000249115">
    <property type="component" value="Unassembled WGS sequence"/>
</dbReference>
<proteinExistence type="predicted"/>
<dbReference type="EMBL" id="QKZU01000004">
    <property type="protein sequence ID" value="PZX59383.1"/>
    <property type="molecule type" value="Genomic_DNA"/>
</dbReference>
<feature type="domain" description="Alpha 1,4-glycosyltransferase" evidence="6">
    <location>
        <begin position="150"/>
        <end position="236"/>
    </location>
</feature>
<evidence type="ECO:0000256" key="1">
    <source>
        <dbReference type="ARBA" id="ARBA00004323"/>
    </source>
</evidence>
<keyword evidence="4" id="KW-0333">Golgi apparatus</keyword>
<sequence>MNNNSIIQFLWVGNEISRMEKLCLRSFMKNSHIVHLYSYEYIDDIPEGVILMDASEIIPASKIFKYKNSDSYAGFANLFRYKLLLEKGGFWSDLDIICLKPLLVDEKYVFASERLHNNNVQVNNCFIGVPKNSEIMRYCYTSALKKKSEDLHWGETGPKLLTEAVIKFGLDEYVVDPDVICPIDFWNCQYFVSKSLKEVINEDSYTIHLWNEMWRRNSMDKFIEYSHNCLYEELQNMYPV</sequence>
<dbReference type="PANTHER" id="PTHR12042">
    <property type="entry name" value="LACTOSYLCERAMIDE 4-ALPHA-GALACTOSYLTRANSFERASE ALPHA- 1,4-GALACTOSYLTRANSFERASE"/>
    <property type="match status" value="1"/>
</dbReference>
<dbReference type="GO" id="GO:0006688">
    <property type="term" value="P:glycosphingolipid biosynthetic process"/>
    <property type="evidence" value="ECO:0007669"/>
    <property type="project" value="TreeGrafter"/>
</dbReference>
<dbReference type="Gene3D" id="3.90.550.20">
    <property type="match status" value="1"/>
</dbReference>
<evidence type="ECO:0000313" key="7">
    <source>
        <dbReference type="EMBL" id="PZX59383.1"/>
    </source>
</evidence>
<evidence type="ECO:0000256" key="3">
    <source>
        <dbReference type="ARBA" id="ARBA00022679"/>
    </source>
</evidence>
<keyword evidence="5" id="KW-0472">Membrane</keyword>
<gene>
    <name evidence="8" type="ORF">ESW18_11120</name>
    <name evidence="7" type="ORF">LV84_01414</name>
</gene>
<organism evidence="7 9">
    <name type="scientific">Algoriphagus ratkowskyi</name>
    <dbReference type="NCBI Taxonomy" id="57028"/>
    <lineage>
        <taxon>Bacteria</taxon>
        <taxon>Pseudomonadati</taxon>
        <taxon>Bacteroidota</taxon>
        <taxon>Cytophagia</taxon>
        <taxon>Cytophagales</taxon>
        <taxon>Cyclobacteriaceae</taxon>
        <taxon>Algoriphagus</taxon>
    </lineage>
</organism>
<evidence type="ECO:0000313" key="9">
    <source>
        <dbReference type="Proteomes" id="UP000249115"/>
    </source>
</evidence>
<dbReference type="GO" id="GO:0016758">
    <property type="term" value="F:hexosyltransferase activity"/>
    <property type="evidence" value="ECO:0007669"/>
    <property type="project" value="TreeGrafter"/>
</dbReference>
<dbReference type="OrthoDB" id="5354021at2"/>
<dbReference type="InterPro" id="IPR029044">
    <property type="entry name" value="Nucleotide-diphossugar_trans"/>
</dbReference>
<evidence type="ECO:0000256" key="4">
    <source>
        <dbReference type="ARBA" id="ARBA00023034"/>
    </source>
</evidence>